<dbReference type="GO" id="GO:0006047">
    <property type="term" value="P:UDP-N-acetylglucosamine metabolic process"/>
    <property type="evidence" value="ECO:0007669"/>
    <property type="project" value="TreeGrafter"/>
</dbReference>
<dbReference type="SUPFAM" id="SSF53697">
    <property type="entry name" value="SIS domain"/>
    <property type="match status" value="1"/>
</dbReference>
<sequence>MRLALKSIVIKSTAIVTLSVFLLTQSGLAAPIYGRNLRAPQAVQQQTTGSAIGNALGLGLQKPDANAGLRDFLAITDPLFAASRLDPSSLAAYRRFQHMMGDNIGVVTHGSEMALMPVFTDKKEQGEKTPALYVFEDFLGDFARIEAVSPSLAGELAEFIHKHESAHKGGKADAEELHGLLTQVVSAFTALGRKFRDTVTESSANRETIGADMRSAAVYLYFQYVWRAEKTVSISGVQKDGLYKYLMQNPAEIERVIREAVNRDFDYLNGSFAQIMVEVTRVGTEFQTALSAKGSQTVSTSPLTVTTAVGRFDQRFPGLSPNQHYEITRDLPGADNHCRLTAQVEGDVYEGLLEQTFYQLSGGYDGFGIAVSSKIVAIESSLDGVNWAVKDALGNAKKIIRAGSMLIHSAKKKGNAAIIGGGVIEQAKQQLIFDIEQSYAEETLKISDGAKMEYDKQTGEQIITLGNEETGFIRVKIKQKGGAHTRWASQGPVTDENTHLFRAVNRKIGLELNLGHNGNLENITAWEPILLQIMQAPDMEGPRFSFDGQTDSERFAYIVALMSKGKRDRPVALNIAVRRAMQAFYYVESLNNAIEVLESDTVNEQARAALQEFLIDFMKKILKWYADYLYKENIASDSSLEQQMQEVAGILEKVTDEEISRQQAIEYAKHCAYILRLQALVAPEMYDNIMDLKRNIYEAISAFDSDGAIINDFFNQEKYSEIAVCVLSNKSDEVVMARGIRGGNLIVSPKDEKTGIRVTSSENRAFARRFSRQHPDEQLNSYGRGLLDIITIGAMEIAVMGSEGNVRFIDAAEGRQVEKEPKTVLVDRLGFKQKYPTWLQQEIYNQRYSWQRTYKTLVDMETGLPNLSGFPFKDEDLAGITDWYLIGIGTSNHLAQIISILNASETGIRFHVRDGRQVMANTDKFLTDISSGQGRIMVSAISNSGETQEIADTLRMIDDLSKKLKTAAEETIQNRRRAFEAKYKGEKEALQEELRTCKKTTNFLFREHNNGSNVKAKRANLVKALIQRGRLEEKIGNLGESERKAMERQNELLLQRADILTSSFSNVPGTVINNLTDGQIYTIANFESVVAATASLTTAMMAVQIALIEVEFKKELAVIDQDLAEGIIDNTAAVQRRADAEKKARVKTREVGEAIEVLLGKGSLEALRKGEEGPENGMFIKYIVRDENGKAVTEEDDFGRRVQMERVRVKGEPELVMAKSGRLEKRGKIVDLGYKKAQAKEGEENCLYVKILKAVGHILRNPRHNDKDPRVTFYGLLEYKAVCDEAKLKVEEELGIPGINSIASNLGKHGPYATKQSADVDIVFCPTDPRVKRQNFQVLNELKPRSKSGSVIVFVNEDDEDLVREARQNQFVDVIISVPHMDHSLVGTMAALVAVHLLTLEASMEHFGMIKEKIAALNLDFEKAKGKLESEDINIGDTGDLMHLASITAMPFNENMGDELPADLGSTLGNQIVSDLDRLCDRLPAETIPSLINETVDTALLQIGTPEVSNLDIAKNVLDLIIGHYSRPTTEALEHPLMRFAKNNIARILALKDEYKKAAAILDDIEKAAGTDFGLTRERVEKEFLRIARYGLIPEDAVQLVDPDDMGSLLFEDLNTRYKNNIAKKITGVTAGAPLTLSAPASASASGTNAEIARERGWEALGSWWVTPEGTMISDGVDLSKITGFLSGNCLVSGSNTVIEKGSIVTGSFVDNTPVRAMQEPNGYTAVGFSLLRFDPERKEEWELSAGSPYRVSSRSTEIMPGCEIDDAVVLNAIVGRETITVPKDGFPVFIADAEVGENNRIWPAKLQLAKTGPGATIGNYSFTVNEERQTVQTLTGVVEVTDFVSNEPNMQIGQRGYGAERYVTYVEGFHGKAVTWDEAAQDWKEWNIPHIFMRGADSIALEFSGTLDPSQNEIDRITGKEKSGHGILFFAPFGIFGPGAKIIGALDYSSPREPLNTTQDVLNKVDRTITGPFSYIPGKVEEEGVDGEAWGRIGAFARRRGLSPSKEDIGWILEHSSAAILAQMELAVDYLPEGDKGQLKDFVELSIATEIKLLQDELGTLKTKTDKKSEVRKAQIENGIALLQKHLLSGAWKFDDNGEPMHFKKTVIGMWKNMPFESGKGVYAGDISKQFTLVELMSAQEGKEYPRNQWEPPFTQEELELLQKRALLMQQGNFAVENAGFSAASSAIIEEGVVIGSGAVIGPNCTVRAGAEIGANTVLSGGSEIGANAKVGDGSMLFNIIMEPGTFVGNGCKLSKGMVKDTSIVGNNVELAYFKVSGRSEVGDKTNGSVTAIINGSNLGTATVLEPFSVVSNVTTSGSNNQIGGLIEDSEWGANARDPHFWTEIRGEKILPYLIKVGQKTAMLFMPITHGAGTRIDAVVNGRPTTVVTGSFFGGESLVGKECKVELSFTKGGLNDGEKLLPLTFSAGPGVKNKTLGGVLSRLGPSFVMRHILSYTMKATPEADKWAVGYIVEQACLQLIGRIADLLDSDIKADLSNSIDDVILMFEKDFKDAGDRQGLKEKLAEVTAELKEFLGSSDTAQINESAYSRKQLLEGLVTAFENLDGRWRLRYSAEEGALKFTEGKWAYDNKTGKYTWQPGAQKAQTAAASAGTDTQALKEDFIRAYEESSLKSARSSAEKGLIVYVDENSKSDLAIAILAAKAGVPVAVLTDSQAIRDNLAKAKMPGIPESCIQLFQIDDGPAIEEAVKYLKANFVDITSVLYYKGNRGDTVSTYKLKDLGGIVITQLKTPSINTGADLVNILNSDNLKISGVTINDAEWAVYQKAVTLAESV</sequence>
<dbReference type="Gene3D" id="3.40.50.10490">
    <property type="entry name" value="Glucose-6-phosphate isomerase like protein, domain 1"/>
    <property type="match status" value="2"/>
</dbReference>
<evidence type="ECO:0000313" key="10">
    <source>
        <dbReference type="Proteomes" id="UP000231267"/>
    </source>
</evidence>
<evidence type="ECO:0000313" key="9">
    <source>
        <dbReference type="EMBL" id="PIW66374.1"/>
    </source>
</evidence>
<protein>
    <recommendedName>
        <fullName evidence="3">Glutamine--fructose-6-phosphate aminotransferase [isomerizing]</fullName>
        <ecNumber evidence="2">2.6.1.16</ecNumber>
    </recommendedName>
</protein>
<dbReference type="PANTHER" id="PTHR10937">
    <property type="entry name" value="GLUCOSAMINE--FRUCTOSE-6-PHOSPHATE AMINOTRANSFERASE, ISOMERIZING"/>
    <property type="match status" value="1"/>
</dbReference>
<dbReference type="InterPro" id="IPR046348">
    <property type="entry name" value="SIS_dom_sf"/>
</dbReference>
<dbReference type="GO" id="GO:0004360">
    <property type="term" value="F:glutamine-fructose-6-phosphate transaminase (isomerizing) activity"/>
    <property type="evidence" value="ECO:0007669"/>
    <property type="project" value="UniProtKB-EC"/>
</dbReference>
<gene>
    <name evidence="9" type="ORF">COW11_03670</name>
</gene>
<accession>A0A2J0LHN4</accession>
<evidence type="ECO:0000256" key="7">
    <source>
        <dbReference type="SAM" id="Coils"/>
    </source>
</evidence>
<evidence type="ECO:0000256" key="4">
    <source>
        <dbReference type="ARBA" id="ARBA00022576"/>
    </source>
</evidence>
<dbReference type="GO" id="GO:0097367">
    <property type="term" value="F:carbohydrate derivative binding"/>
    <property type="evidence" value="ECO:0007669"/>
    <property type="project" value="InterPro"/>
</dbReference>
<dbReference type="PROSITE" id="PS51278">
    <property type="entry name" value="GATASE_TYPE_2"/>
    <property type="match status" value="1"/>
</dbReference>
<dbReference type="GO" id="GO:0006002">
    <property type="term" value="P:fructose 6-phosphate metabolic process"/>
    <property type="evidence" value="ECO:0007669"/>
    <property type="project" value="TreeGrafter"/>
</dbReference>
<dbReference type="SUPFAM" id="SSF56235">
    <property type="entry name" value="N-terminal nucleophile aminohydrolases (Ntn hydrolases)"/>
    <property type="match status" value="1"/>
</dbReference>
<feature type="domain" description="Glutamine amidotransferase type-2" evidence="8">
    <location>
        <begin position="338"/>
        <end position="793"/>
    </location>
</feature>
<reference evidence="9 10" key="1">
    <citation type="submission" date="2017-09" db="EMBL/GenBank/DDBJ databases">
        <title>Depth-based differentiation of microbial function through sediment-hosted aquifers and enrichment of novel symbionts in the deep terrestrial subsurface.</title>
        <authorList>
            <person name="Probst A.J."/>
            <person name="Ladd B."/>
            <person name="Jarett J.K."/>
            <person name="Geller-Mcgrath D.E."/>
            <person name="Sieber C.M."/>
            <person name="Emerson J.B."/>
            <person name="Anantharaman K."/>
            <person name="Thomas B.C."/>
            <person name="Malmstrom R."/>
            <person name="Stieglmeier M."/>
            <person name="Klingl A."/>
            <person name="Woyke T."/>
            <person name="Ryan C.M."/>
            <person name="Banfield J.F."/>
        </authorList>
    </citation>
    <scope>NUCLEOTIDE SEQUENCE [LARGE SCALE GENOMIC DNA]</scope>
    <source>
        <strain evidence="9">CG12_big_fil_rev_8_21_14_0_65_43_15</strain>
    </source>
</reference>
<name>A0A2J0LHN4_9BACT</name>
<dbReference type="InterPro" id="IPR029055">
    <property type="entry name" value="Ntn_hydrolases_N"/>
</dbReference>
<dbReference type="InterPro" id="IPR011004">
    <property type="entry name" value="Trimer_LpxA-like_sf"/>
</dbReference>
<feature type="coiled-coil region" evidence="7">
    <location>
        <begin position="950"/>
        <end position="1000"/>
    </location>
</feature>
<evidence type="ECO:0000259" key="8">
    <source>
        <dbReference type="PROSITE" id="PS51278"/>
    </source>
</evidence>
<keyword evidence="7" id="KW-0175">Coiled coil</keyword>
<evidence type="ECO:0000256" key="1">
    <source>
        <dbReference type="ARBA" id="ARBA00001031"/>
    </source>
</evidence>
<dbReference type="Proteomes" id="UP000231267">
    <property type="component" value="Unassembled WGS sequence"/>
</dbReference>
<evidence type="ECO:0000256" key="2">
    <source>
        <dbReference type="ARBA" id="ARBA00012916"/>
    </source>
</evidence>
<comment type="caution">
    <text evidence="9">The sequence shown here is derived from an EMBL/GenBank/DDBJ whole genome shotgun (WGS) entry which is preliminary data.</text>
</comment>
<evidence type="ECO:0000256" key="3">
    <source>
        <dbReference type="ARBA" id="ARBA00016090"/>
    </source>
</evidence>
<keyword evidence="4" id="KW-0032">Aminotransferase</keyword>
<dbReference type="Gene3D" id="2.160.10.10">
    <property type="entry name" value="Hexapeptide repeat proteins"/>
    <property type="match status" value="1"/>
</dbReference>
<dbReference type="Gene3D" id="3.60.20.10">
    <property type="entry name" value="Glutamine Phosphoribosylpyrophosphate, subunit 1, domain 1"/>
    <property type="match status" value="1"/>
</dbReference>
<dbReference type="SUPFAM" id="SSF51161">
    <property type="entry name" value="Trimeric LpxA-like enzymes"/>
    <property type="match status" value="1"/>
</dbReference>
<evidence type="ECO:0000256" key="6">
    <source>
        <dbReference type="ARBA" id="ARBA00022962"/>
    </source>
</evidence>
<dbReference type="InterPro" id="IPR017932">
    <property type="entry name" value="GATase_2_dom"/>
</dbReference>
<evidence type="ECO:0000256" key="5">
    <source>
        <dbReference type="ARBA" id="ARBA00022679"/>
    </source>
</evidence>
<keyword evidence="6" id="KW-0315">Glutamine amidotransferase</keyword>
<dbReference type="EC" id="2.6.1.16" evidence="2"/>
<proteinExistence type="predicted"/>
<dbReference type="GO" id="GO:0006487">
    <property type="term" value="P:protein N-linked glycosylation"/>
    <property type="evidence" value="ECO:0007669"/>
    <property type="project" value="TreeGrafter"/>
</dbReference>
<keyword evidence="5" id="KW-0808">Transferase</keyword>
<comment type="catalytic activity">
    <reaction evidence="1">
        <text>D-fructose 6-phosphate + L-glutamine = D-glucosamine 6-phosphate + L-glutamate</text>
        <dbReference type="Rhea" id="RHEA:13237"/>
        <dbReference type="ChEBI" id="CHEBI:29985"/>
        <dbReference type="ChEBI" id="CHEBI:58359"/>
        <dbReference type="ChEBI" id="CHEBI:58725"/>
        <dbReference type="ChEBI" id="CHEBI:61527"/>
        <dbReference type="EC" id="2.6.1.16"/>
    </reaction>
</comment>
<dbReference type="EMBL" id="PFGP01000089">
    <property type="protein sequence ID" value="PIW66374.1"/>
    <property type="molecule type" value="Genomic_DNA"/>
</dbReference>
<organism evidence="9 10">
    <name type="scientific">Candidatus Taenaricola geysiri</name>
    <dbReference type="NCBI Taxonomy" id="1974752"/>
    <lineage>
        <taxon>Bacteria</taxon>
        <taxon>Pseudomonadati</taxon>
        <taxon>Candidatus Omnitrophota</taxon>
        <taxon>Candidatus Taenaricola</taxon>
    </lineage>
</organism>
<dbReference type="PANTHER" id="PTHR10937:SF0">
    <property type="entry name" value="GLUTAMINE--FRUCTOSE-6-PHOSPHATE TRANSAMINASE (ISOMERIZING)"/>
    <property type="match status" value="1"/>
</dbReference>